<organism evidence="2 3">
    <name type="scientific">Candidatus Flavonifractor intestinipullorum</name>
    <dbReference type="NCBI Taxonomy" id="2838587"/>
    <lineage>
        <taxon>Bacteria</taxon>
        <taxon>Bacillati</taxon>
        <taxon>Bacillota</taxon>
        <taxon>Clostridia</taxon>
        <taxon>Eubacteriales</taxon>
        <taxon>Oscillospiraceae</taxon>
        <taxon>Flavonifractor</taxon>
    </lineage>
</organism>
<evidence type="ECO:0000313" key="2">
    <source>
        <dbReference type="EMBL" id="HJB57931.1"/>
    </source>
</evidence>
<dbReference type="Proteomes" id="UP000824208">
    <property type="component" value="Unassembled WGS sequence"/>
</dbReference>
<dbReference type="GO" id="GO:0003677">
    <property type="term" value="F:DNA binding"/>
    <property type="evidence" value="ECO:0007669"/>
    <property type="project" value="InterPro"/>
</dbReference>
<dbReference type="Gene3D" id="1.10.260.40">
    <property type="entry name" value="lambda repressor-like DNA-binding domains"/>
    <property type="match status" value="1"/>
</dbReference>
<evidence type="ECO:0000259" key="1">
    <source>
        <dbReference type="PROSITE" id="PS50943"/>
    </source>
</evidence>
<dbReference type="CDD" id="cd00093">
    <property type="entry name" value="HTH_XRE"/>
    <property type="match status" value="1"/>
</dbReference>
<dbReference type="SUPFAM" id="SSF47413">
    <property type="entry name" value="lambda repressor-like DNA-binding domains"/>
    <property type="match status" value="1"/>
</dbReference>
<dbReference type="PROSITE" id="PS50943">
    <property type="entry name" value="HTH_CROC1"/>
    <property type="match status" value="1"/>
</dbReference>
<accession>A0A9D2S6N7</accession>
<reference evidence="2" key="1">
    <citation type="journal article" date="2021" name="PeerJ">
        <title>Extensive microbial diversity within the chicken gut microbiome revealed by metagenomics and culture.</title>
        <authorList>
            <person name="Gilroy R."/>
            <person name="Ravi A."/>
            <person name="Getino M."/>
            <person name="Pursley I."/>
            <person name="Horton D.L."/>
            <person name="Alikhan N.F."/>
            <person name="Baker D."/>
            <person name="Gharbi K."/>
            <person name="Hall N."/>
            <person name="Watson M."/>
            <person name="Adriaenssens E.M."/>
            <person name="Foster-Nyarko E."/>
            <person name="Jarju S."/>
            <person name="Secka A."/>
            <person name="Antonio M."/>
            <person name="Oren A."/>
            <person name="Chaudhuri R.R."/>
            <person name="La Ragione R."/>
            <person name="Hildebrand F."/>
            <person name="Pallen M.J."/>
        </authorList>
    </citation>
    <scope>NUCLEOTIDE SEQUENCE</scope>
    <source>
        <strain evidence="2">CHK189-11263</strain>
    </source>
</reference>
<comment type="caution">
    <text evidence="2">The sequence shown here is derived from an EMBL/GenBank/DDBJ whole genome shotgun (WGS) entry which is preliminary data.</text>
</comment>
<dbReference type="Pfam" id="PF01381">
    <property type="entry name" value="HTH_3"/>
    <property type="match status" value="1"/>
</dbReference>
<dbReference type="AlphaFoldDB" id="A0A9D2S6N7"/>
<sequence>MSELYNRIDALCKAQGTNITAICKKAGVGRATLSELNAGRTKSLKLETAQKLADALGVSLNFLQGKFDDDHPITVEVPITELKDYLGKKKAPTPEGERVVNDEDIKFALFGGDGEITDAMYDEVKRFAQMVKLREEMEKKKE</sequence>
<feature type="domain" description="HTH cro/C1-type" evidence="1">
    <location>
        <begin position="8"/>
        <end position="63"/>
    </location>
</feature>
<dbReference type="EMBL" id="DWYC01000088">
    <property type="protein sequence ID" value="HJB57931.1"/>
    <property type="molecule type" value="Genomic_DNA"/>
</dbReference>
<gene>
    <name evidence="2" type="ORF">H9714_10310</name>
</gene>
<proteinExistence type="predicted"/>
<evidence type="ECO:0000313" key="3">
    <source>
        <dbReference type="Proteomes" id="UP000824208"/>
    </source>
</evidence>
<dbReference type="SMART" id="SM00530">
    <property type="entry name" value="HTH_XRE"/>
    <property type="match status" value="1"/>
</dbReference>
<reference evidence="2" key="2">
    <citation type="submission" date="2021-04" db="EMBL/GenBank/DDBJ databases">
        <authorList>
            <person name="Gilroy R."/>
        </authorList>
    </citation>
    <scope>NUCLEOTIDE SEQUENCE</scope>
    <source>
        <strain evidence="2">CHK189-11263</strain>
    </source>
</reference>
<protein>
    <submittedName>
        <fullName evidence="2">Helix-turn-helix transcriptional regulator</fullName>
    </submittedName>
</protein>
<dbReference type="InterPro" id="IPR010982">
    <property type="entry name" value="Lambda_DNA-bd_dom_sf"/>
</dbReference>
<name>A0A9D2S6N7_9FIRM</name>
<dbReference type="InterPro" id="IPR001387">
    <property type="entry name" value="Cro/C1-type_HTH"/>
</dbReference>